<keyword evidence="2" id="KW-1185">Reference proteome</keyword>
<dbReference type="Proteomes" id="UP001303046">
    <property type="component" value="Unassembled WGS sequence"/>
</dbReference>
<dbReference type="EMBL" id="JAVFWL010000003">
    <property type="protein sequence ID" value="KAK6742234.1"/>
    <property type="molecule type" value="Genomic_DNA"/>
</dbReference>
<evidence type="ECO:0000313" key="2">
    <source>
        <dbReference type="Proteomes" id="UP001303046"/>
    </source>
</evidence>
<name>A0ABR1CV75_NECAM</name>
<organism evidence="1 2">
    <name type="scientific">Necator americanus</name>
    <name type="common">Human hookworm</name>
    <dbReference type="NCBI Taxonomy" id="51031"/>
    <lineage>
        <taxon>Eukaryota</taxon>
        <taxon>Metazoa</taxon>
        <taxon>Ecdysozoa</taxon>
        <taxon>Nematoda</taxon>
        <taxon>Chromadorea</taxon>
        <taxon>Rhabditida</taxon>
        <taxon>Rhabditina</taxon>
        <taxon>Rhabditomorpha</taxon>
        <taxon>Strongyloidea</taxon>
        <taxon>Ancylostomatidae</taxon>
        <taxon>Bunostominae</taxon>
        <taxon>Necator</taxon>
    </lineage>
</organism>
<protein>
    <submittedName>
        <fullName evidence="1">Uncharacterized protein</fullName>
    </submittedName>
</protein>
<sequence length="199" mass="21871">MSSTHFPGNRSNAQSQLNIFVAKAKLSSEAGQRRWGFRPTSTRPLAFDYVDQREGFEPLWHAECSSFPLLTMLLSREPSSVDCIGGRAADDEVVDYWTDGQRSECLLPSMLFQTPSCLDTAVIRISHLFENNAPALLHIDLNASDRICGGDIVCQIHVPMKDALSSSLEIATNSRPLSPTESLISLDQLGPSFAPTPTF</sequence>
<evidence type="ECO:0000313" key="1">
    <source>
        <dbReference type="EMBL" id="KAK6742234.1"/>
    </source>
</evidence>
<accession>A0ABR1CV75</accession>
<comment type="caution">
    <text evidence="1">The sequence shown here is derived from an EMBL/GenBank/DDBJ whole genome shotgun (WGS) entry which is preliminary data.</text>
</comment>
<proteinExistence type="predicted"/>
<gene>
    <name evidence="1" type="primary">Necator_chrIII.g10617</name>
    <name evidence="1" type="ORF">RB195_009852</name>
</gene>
<reference evidence="1 2" key="1">
    <citation type="submission" date="2023-08" db="EMBL/GenBank/DDBJ databases">
        <title>A Necator americanus chromosomal reference genome.</title>
        <authorList>
            <person name="Ilik V."/>
            <person name="Petrzelkova K.J."/>
            <person name="Pardy F."/>
            <person name="Fuh T."/>
            <person name="Niatou-Singa F.S."/>
            <person name="Gouil Q."/>
            <person name="Baker L."/>
            <person name="Ritchie M.E."/>
            <person name="Jex A.R."/>
            <person name="Gazzola D."/>
            <person name="Li H."/>
            <person name="Toshio Fujiwara R."/>
            <person name="Zhan B."/>
            <person name="Aroian R.V."/>
            <person name="Pafco B."/>
            <person name="Schwarz E.M."/>
        </authorList>
    </citation>
    <scope>NUCLEOTIDE SEQUENCE [LARGE SCALE GENOMIC DNA]</scope>
    <source>
        <strain evidence="1 2">Aroian</strain>
        <tissue evidence="1">Whole animal</tissue>
    </source>
</reference>